<dbReference type="PANTHER" id="PTHR32243:SF50">
    <property type="entry name" value="MALTOSE_MALTODEXTRIN TRANSPORT SYSTEM PERMEASE PROTEIN MALG"/>
    <property type="match status" value="1"/>
</dbReference>
<feature type="transmembrane region" description="Helical" evidence="9">
    <location>
        <begin position="159"/>
        <end position="181"/>
    </location>
</feature>
<keyword evidence="8 9" id="KW-0472">Membrane</keyword>
<evidence type="ECO:0000256" key="1">
    <source>
        <dbReference type="ARBA" id="ARBA00004651"/>
    </source>
</evidence>
<dbReference type="GO" id="GO:0042956">
    <property type="term" value="P:maltodextrin transmembrane transport"/>
    <property type="evidence" value="ECO:0007669"/>
    <property type="project" value="TreeGrafter"/>
</dbReference>
<dbReference type="CDD" id="cd06261">
    <property type="entry name" value="TM_PBP2"/>
    <property type="match status" value="1"/>
</dbReference>
<dbReference type="PATRIC" id="fig|1386089.3.peg.3932"/>
<evidence type="ECO:0000256" key="7">
    <source>
        <dbReference type="ARBA" id="ARBA00022989"/>
    </source>
</evidence>
<reference evidence="11 12" key="1">
    <citation type="submission" date="2013-08" db="EMBL/GenBank/DDBJ databases">
        <title>Intrasporangium oryzae NRRL B-24470.</title>
        <authorList>
            <person name="Liu H."/>
            <person name="Wang G."/>
        </authorList>
    </citation>
    <scope>NUCLEOTIDE SEQUENCE [LARGE SCALE GENOMIC DNA]</scope>
    <source>
        <strain evidence="11 12">NRRL B-24470</strain>
    </source>
</reference>
<evidence type="ECO:0000256" key="5">
    <source>
        <dbReference type="ARBA" id="ARBA00022597"/>
    </source>
</evidence>
<dbReference type="InterPro" id="IPR000515">
    <property type="entry name" value="MetI-like"/>
</dbReference>
<organism evidence="11 12">
    <name type="scientific">Intrasporangium oryzae NRRL B-24470</name>
    <dbReference type="NCBI Taxonomy" id="1386089"/>
    <lineage>
        <taxon>Bacteria</taxon>
        <taxon>Bacillati</taxon>
        <taxon>Actinomycetota</taxon>
        <taxon>Actinomycetes</taxon>
        <taxon>Micrococcales</taxon>
        <taxon>Intrasporangiaceae</taxon>
        <taxon>Intrasporangium</taxon>
    </lineage>
</organism>
<keyword evidence="7 9" id="KW-1133">Transmembrane helix</keyword>
<evidence type="ECO:0000256" key="2">
    <source>
        <dbReference type="ARBA" id="ARBA00009047"/>
    </source>
</evidence>
<keyword evidence="6 9" id="KW-0812">Transmembrane</keyword>
<comment type="subcellular location">
    <subcellularLocation>
        <location evidence="1 9">Cell membrane</location>
        <topology evidence="1 9">Multi-pass membrane protein</topology>
    </subcellularLocation>
</comment>
<comment type="similarity">
    <text evidence="2">Belongs to the binding-protein-dependent transport system permease family. MalFG subfamily.</text>
</comment>
<dbReference type="InterPro" id="IPR050901">
    <property type="entry name" value="BP-dep_ABC_trans_perm"/>
</dbReference>
<keyword evidence="4" id="KW-1003">Cell membrane</keyword>
<evidence type="ECO:0000256" key="6">
    <source>
        <dbReference type="ARBA" id="ARBA00022692"/>
    </source>
</evidence>
<evidence type="ECO:0000313" key="12">
    <source>
        <dbReference type="Proteomes" id="UP000019489"/>
    </source>
</evidence>
<feature type="transmembrane region" description="Helical" evidence="9">
    <location>
        <begin position="125"/>
        <end position="147"/>
    </location>
</feature>
<dbReference type="eggNOG" id="COG3833">
    <property type="taxonomic scope" value="Bacteria"/>
</dbReference>
<feature type="domain" description="ABC transmembrane type-1" evidence="10">
    <location>
        <begin position="88"/>
        <end position="286"/>
    </location>
</feature>
<dbReference type="Proteomes" id="UP000019489">
    <property type="component" value="Unassembled WGS sequence"/>
</dbReference>
<evidence type="ECO:0000256" key="9">
    <source>
        <dbReference type="RuleBase" id="RU363032"/>
    </source>
</evidence>
<dbReference type="InterPro" id="IPR035906">
    <property type="entry name" value="MetI-like_sf"/>
</dbReference>
<dbReference type="Pfam" id="PF00528">
    <property type="entry name" value="BPD_transp_1"/>
    <property type="match status" value="1"/>
</dbReference>
<dbReference type="PROSITE" id="PS50928">
    <property type="entry name" value="ABC_TM1"/>
    <property type="match status" value="1"/>
</dbReference>
<evidence type="ECO:0000313" key="11">
    <source>
        <dbReference type="EMBL" id="EWS99849.1"/>
    </source>
</evidence>
<accession>W9G1L8</accession>
<dbReference type="GO" id="GO:0015423">
    <property type="term" value="F:ABC-type maltose transporter activity"/>
    <property type="evidence" value="ECO:0007669"/>
    <property type="project" value="TreeGrafter"/>
</dbReference>
<dbReference type="SUPFAM" id="SSF161098">
    <property type="entry name" value="MetI-like"/>
    <property type="match status" value="1"/>
</dbReference>
<keyword evidence="12" id="KW-1185">Reference proteome</keyword>
<comment type="caution">
    <text evidence="11">The sequence shown here is derived from an EMBL/GenBank/DDBJ whole genome shotgun (WGS) entry which is preliminary data.</text>
</comment>
<feature type="transmembrane region" description="Helical" evidence="9">
    <location>
        <begin position="264"/>
        <end position="286"/>
    </location>
</feature>
<evidence type="ECO:0000259" key="10">
    <source>
        <dbReference type="PROSITE" id="PS50928"/>
    </source>
</evidence>
<dbReference type="EMBL" id="AWSA01000068">
    <property type="protein sequence ID" value="EWS99849.1"/>
    <property type="molecule type" value="Genomic_DNA"/>
</dbReference>
<keyword evidence="5" id="KW-0762">Sugar transport</keyword>
<protein>
    <submittedName>
        <fullName evidence="11">Sugar ABC transporter permease</fullName>
    </submittedName>
</protein>
<dbReference type="RefSeq" id="WP_084328402.1">
    <property type="nucleotide sequence ID" value="NZ_AWSA01000068.1"/>
</dbReference>
<gene>
    <name evidence="11" type="ORF">N865_20140</name>
</gene>
<evidence type="ECO:0000256" key="3">
    <source>
        <dbReference type="ARBA" id="ARBA00022448"/>
    </source>
</evidence>
<keyword evidence="3 9" id="KW-0813">Transport</keyword>
<feature type="transmembrane region" description="Helical" evidence="9">
    <location>
        <begin position="91"/>
        <end position="113"/>
    </location>
</feature>
<dbReference type="STRING" id="1386089.N865_20140"/>
<feature type="transmembrane region" description="Helical" evidence="9">
    <location>
        <begin position="214"/>
        <end position="241"/>
    </location>
</feature>
<dbReference type="Gene3D" id="1.10.3720.10">
    <property type="entry name" value="MetI-like"/>
    <property type="match status" value="1"/>
</dbReference>
<feature type="transmembrane region" description="Helical" evidence="9">
    <location>
        <begin position="32"/>
        <end position="54"/>
    </location>
</feature>
<evidence type="ECO:0000256" key="8">
    <source>
        <dbReference type="ARBA" id="ARBA00023136"/>
    </source>
</evidence>
<proteinExistence type="inferred from homology"/>
<dbReference type="AlphaFoldDB" id="W9G1L8"/>
<sequence length="300" mass="32434">MTVTTATSPDTITSTVAHPVGEKRKNGMWWRYVLGVIALIWALFPLVFILSAALNPSGTLSTTDLIPKNASTANFTQLFEIRPYWAWYKNTLIICGVGAFASVFIGASAAYAFSRMRFKGRRAGLMALLLAQMFPVMLAFVAIYLTFDFIGESLPLIGLNTQAGLILAYLGGAMGANVWLLKGYFDTVPKELDEAAKVDGAGHARIFFTMTLRLVLPILATVGMLAFVGLFSEFLLASIFLKDADNQTLAVGLWSLLKADRNKYFGPFCAGALLASVPVMALYLAVQKYLVGGLTAGSVK</sequence>
<dbReference type="OrthoDB" id="3817793at2"/>
<evidence type="ECO:0000256" key="4">
    <source>
        <dbReference type="ARBA" id="ARBA00022475"/>
    </source>
</evidence>
<dbReference type="GO" id="GO:0005886">
    <property type="term" value="C:plasma membrane"/>
    <property type="evidence" value="ECO:0007669"/>
    <property type="project" value="UniProtKB-SubCell"/>
</dbReference>
<name>W9G1L8_9MICO</name>
<dbReference type="PANTHER" id="PTHR32243">
    <property type="entry name" value="MALTOSE TRANSPORT SYSTEM PERMEASE-RELATED"/>
    <property type="match status" value="1"/>
</dbReference>